<proteinExistence type="predicted"/>
<dbReference type="SUPFAM" id="SSF51679">
    <property type="entry name" value="Bacterial luciferase-like"/>
    <property type="match status" value="1"/>
</dbReference>
<organism evidence="6 7">
    <name type="scientific">Prauserella flavalba</name>
    <dbReference type="NCBI Taxonomy" id="1477506"/>
    <lineage>
        <taxon>Bacteria</taxon>
        <taxon>Bacillati</taxon>
        <taxon>Actinomycetota</taxon>
        <taxon>Actinomycetes</taxon>
        <taxon>Pseudonocardiales</taxon>
        <taxon>Pseudonocardiaceae</taxon>
        <taxon>Prauserella</taxon>
    </lineage>
</organism>
<evidence type="ECO:0000313" key="7">
    <source>
        <dbReference type="Proteomes" id="UP000247892"/>
    </source>
</evidence>
<keyword evidence="7" id="KW-1185">Reference proteome</keyword>
<sequence>MKIGVFLPGQVPEEIPASARYAEEAGLESVWATDQLVASGPILDSTVALATAAAVTERITIGYGVLLLALRRVAAAAKQISSLQLVSGGRLAVGVGTGNPAHGDTGWRAAGTSLAGRGRRTDEALRVLPALVTGQRTVLDDGLEVALAPGSPMPPVLVGGNGERAWRRAAEFGDGWISIASTPGDVAAGLATLGDLAAKHGRPVPRATVVAPALDGSPARAAEQLAAYADAGTERVILAPGDDWRAGHDFAAEVRAALGSPA</sequence>
<evidence type="ECO:0000259" key="5">
    <source>
        <dbReference type="Pfam" id="PF00296"/>
    </source>
</evidence>
<dbReference type="Pfam" id="PF00296">
    <property type="entry name" value="Bac_luciferase"/>
    <property type="match status" value="1"/>
</dbReference>
<dbReference type="InterPro" id="IPR036661">
    <property type="entry name" value="Luciferase-like_sf"/>
</dbReference>
<comment type="caution">
    <text evidence="6">The sequence shown here is derived from an EMBL/GenBank/DDBJ whole genome shotgun (WGS) entry which is preliminary data.</text>
</comment>
<keyword evidence="4" id="KW-0503">Monooxygenase</keyword>
<keyword evidence="1" id="KW-0285">Flavoprotein</keyword>
<evidence type="ECO:0000256" key="4">
    <source>
        <dbReference type="ARBA" id="ARBA00023033"/>
    </source>
</evidence>
<dbReference type="PANTHER" id="PTHR42847">
    <property type="entry name" value="ALKANESULFONATE MONOOXYGENASE"/>
    <property type="match status" value="1"/>
</dbReference>
<evidence type="ECO:0000256" key="1">
    <source>
        <dbReference type="ARBA" id="ARBA00022630"/>
    </source>
</evidence>
<evidence type="ECO:0000313" key="6">
    <source>
        <dbReference type="EMBL" id="PXY35832.1"/>
    </source>
</evidence>
<dbReference type="AlphaFoldDB" id="A0A318LMP0"/>
<dbReference type="GO" id="GO:0008726">
    <property type="term" value="F:alkanesulfonate monooxygenase activity"/>
    <property type="evidence" value="ECO:0007669"/>
    <property type="project" value="TreeGrafter"/>
</dbReference>
<dbReference type="PANTHER" id="PTHR42847:SF4">
    <property type="entry name" value="ALKANESULFONATE MONOOXYGENASE-RELATED"/>
    <property type="match status" value="1"/>
</dbReference>
<evidence type="ECO:0000256" key="2">
    <source>
        <dbReference type="ARBA" id="ARBA00022643"/>
    </source>
</evidence>
<dbReference type="OrthoDB" id="4566556at2"/>
<dbReference type="InterPro" id="IPR050172">
    <property type="entry name" value="SsuD_RutA_monooxygenase"/>
</dbReference>
<dbReference type="EMBL" id="MASU01000005">
    <property type="protein sequence ID" value="PXY35832.1"/>
    <property type="molecule type" value="Genomic_DNA"/>
</dbReference>
<dbReference type="Proteomes" id="UP000247892">
    <property type="component" value="Unassembled WGS sequence"/>
</dbReference>
<keyword evidence="3" id="KW-0560">Oxidoreductase</keyword>
<accession>A0A318LMP0</accession>
<name>A0A318LMP0_9PSEU</name>
<feature type="domain" description="Luciferase-like" evidence="5">
    <location>
        <begin position="1"/>
        <end position="232"/>
    </location>
</feature>
<dbReference type="RefSeq" id="WP_110335840.1">
    <property type="nucleotide sequence ID" value="NZ_JBHVKT010000016.1"/>
</dbReference>
<dbReference type="CDD" id="cd01097">
    <property type="entry name" value="Tetrahydromethanopterin_reductase"/>
    <property type="match status" value="1"/>
</dbReference>
<keyword evidence="2" id="KW-0288">FMN</keyword>
<dbReference type="InterPro" id="IPR011251">
    <property type="entry name" value="Luciferase-like_dom"/>
</dbReference>
<gene>
    <name evidence="6" type="ORF">BA062_10175</name>
</gene>
<evidence type="ECO:0000256" key="3">
    <source>
        <dbReference type="ARBA" id="ARBA00023002"/>
    </source>
</evidence>
<reference evidence="6 7" key="1">
    <citation type="submission" date="2016-07" db="EMBL/GenBank/DDBJ databases">
        <title>Draft genome sequence of Prauserella sp. YIM 121212, isolated from alkaline soil.</title>
        <authorList>
            <person name="Ruckert C."/>
            <person name="Albersmeier A."/>
            <person name="Jiang C.-L."/>
            <person name="Jiang Y."/>
            <person name="Kalinowski J."/>
            <person name="Schneider O."/>
            <person name="Winkler A."/>
            <person name="Zotchev S.B."/>
        </authorList>
    </citation>
    <scope>NUCLEOTIDE SEQUENCE [LARGE SCALE GENOMIC DNA]</scope>
    <source>
        <strain evidence="6 7">YIM 121212</strain>
    </source>
</reference>
<dbReference type="GO" id="GO:0046306">
    <property type="term" value="P:alkanesulfonate catabolic process"/>
    <property type="evidence" value="ECO:0007669"/>
    <property type="project" value="TreeGrafter"/>
</dbReference>
<protein>
    <submittedName>
        <fullName evidence="6">Dehydrogenase</fullName>
    </submittedName>
</protein>
<dbReference type="Gene3D" id="3.20.20.30">
    <property type="entry name" value="Luciferase-like domain"/>
    <property type="match status" value="1"/>
</dbReference>